<comment type="similarity">
    <text evidence="1">Belongs to the SPIRAL1 family.</text>
</comment>
<evidence type="ECO:0000256" key="3">
    <source>
        <dbReference type="SAM" id="MobiDB-lite"/>
    </source>
</evidence>
<dbReference type="EMBL" id="OZ034813">
    <property type="protein sequence ID" value="CAL1357664.1"/>
    <property type="molecule type" value="Genomic_DNA"/>
</dbReference>
<feature type="compositionally biased region" description="Polar residues" evidence="3">
    <location>
        <begin position="128"/>
        <end position="138"/>
    </location>
</feature>
<keyword evidence="2" id="KW-0493">Microtubule</keyword>
<dbReference type="PANTHER" id="PTHR33403">
    <property type="entry name" value="SPR1"/>
    <property type="match status" value="1"/>
</dbReference>
<reference evidence="4 5" key="1">
    <citation type="submission" date="2024-04" db="EMBL/GenBank/DDBJ databases">
        <authorList>
            <person name="Fracassetti M."/>
        </authorList>
    </citation>
    <scope>NUCLEOTIDE SEQUENCE [LARGE SCALE GENOMIC DNA]</scope>
</reference>
<gene>
    <name evidence="4" type="ORF">LTRI10_LOCUS5275</name>
</gene>
<feature type="compositionally biased region" description="Basic and acidic residues" evidence="3">
    <location>
        <begin position="88"/>
        <end position="104"/>
    </location>
</feature>
<dbReference type="InterPro" id="IPR039613">
    <property type="entry name" value="SPR1/2/3/4/5"/>
</dbReference>
<sequence length="168" mass="17948">MGRGVSYGGGRSSLGYLFGSESEGAGRSNNSSSISNSSPPPTAKKEETTRSPMARRKENSSSPIKWDVQEAPSAQPGPKSEEAPPPTTKKEETTRSPIARRKESSSSPIKWDVQEAPSAQPGHLKNNYYRSEGQNCGNFITDRPTTKVHAAPGGGSSLGYLFGHPNKK</sequence>
<evidence type="ECO:0000256" key="2">
    <source>
        <dbReference type="ARBA" id="ARBA00022701"/>
    </source>
</evidence>
<dbReference type="AlphaFoldDB" id="A0AAV2CN65"/>
<dbReference type="Proteomes" id="UP001497516">
    <property type="component" value="Chromosome 1"/>
</dbReference>
<feature type="compositionally biased region" description="Basic and acidic residues" evidence="3">
    <location>
        <begin position="43"/>
        <end position="59"/>
    </location>
</feature>
<evidence type="ECO:0000313" key="4">
    <source>
        <dbReference type="EMBL" id="CAL1357664.1"/>
    </source>
</evidence>
<organism evidence="4 5">
    <name type="scientific">Linum trigynum</name>
    <dbReference type="NCBI Taxonomy" id="586398"/>
    <lineage>
        <taxon>Eukaryota</taxon>
        <taxon>Viridiplantae</taxon>
        <taxon>Streptophyta</taxon>
        <taxon>Embryophyta</taxon>
        <taxon>Tracheophyta</taxon>
        <taxon>Spermatophyta</taxon>
        <taxon>Magnoliopsida</taxon>
        <taxon>eudicotyledons</taxon>
        <taxon>Gunneridae</taxon>
        <taxon>Pentapetalae</taxon>
        <taxon>rosids</taxon>
        <taxon>fabids</taxon>
        <taxon>Malpighiales</taxon>
        <taxon>Linaceae</taxon>
        <taxon>Linum</taxon>
    </lineage>
</organism>
<evidence type="ECO:0000313" key="5">
    <source>
        <dbReference type="Proteomes" id="UP001497516"/>
    </source>
</evidence>
<dbReference type="GO" id="GO:0043622">
    <property type="term" value="P:cortical microtubule organization"/>
    <property type="evidence" value="ECO:0007669"/>
    <property type="project" value="InterPro"/>
</dbReference>
<feature type="compositionally biased region" description="Gly residues" evidence="3">
    <location>
        <begin position="1"/>
        <end position="12"/>
    </location>
</feature>
<dbReference type="GO" id="GO:0010005">
    <property type="term" value="C:cortical microtubule, transverse to long axis"/>
    <property type="evidence" value="ECO:0007669"/>
    <property type="project" value="TreeGrafter"/>
</dbReference>
<feature type="compositionally biased region" description="Low complexity" evidence="3">
    <location>
        <begin position="28"/>
        <end position="37"/>
    </location>
</feature>
<accession>A0AAV2CN65</accession>
<dbReference type="PANTHER" id="PTHR33403:SF48">
    <property type="entry name" value="PROTEIN SPIRAL1-LIKE 1"/>
    <property type="match status" value="1"/>
</dbReference>
<feature type="region of interest" description="Disordered" evidence="3">
    <location>
        <begin position="1"/>
        <end position="168"/>
    </location>
</feature>
<evidence type="ECO:0000256" key="1">
    <source>
        <dbReference type="ARBA" id="ARBA00009656"/>
    </source>
</evidence>
<proteinExistence type="inferred from homology"/>
<name>A0AAV2CN65_9ROSI</name>
<protein>
    <submittedName>
        <fullName evidence="4">Uncharacterized protein</fullName>
    </submittedName>
</protein>
<keyword evidence="5" id="KW-1185">Reference proteome</keyword>